<protein>
    <submittedName>
        <fullName evidence="1">Phytanoyl-CoA dioxygenase family protein</fullName>
    </submittedName>
</protein>
<evidence type="ECO:0000313" key="1">
    <source>
        <dbReference type="EMBL" id="MEW9855338.1"/>
    </source>
</evidence>
<sequence length="359" mass="40612">MIVHARFKSAMLAPVHTLQLATSAKSFLDNPLIGSQRLNRRGLHLARVKLAAALCRWRRKRLARRVPAEWREAFDRDGFVVIRDVVAPEEFALLRTAILSYQGEAREMRQGDAVTRRLAIDPEMLAQIPSLRKLLEREDLTALFHYVASFRTTPLHYIQTIVSHDGQDDRDPQETLHADSFHSSLKAWLFLNPVAASEGPFTYVRGSHRLTPERLAWEHRRSLADPRAIDRLSARGSPRVSPADLTAMKLSGPEALAVPGNTLVVADTLGFHARGASETAGERVEIWSYARRNPFLPWLGGDLLSLPGVAERRIGWLWSFRDRFERQLGQPWRRVGIRGPMDHTTRCATPDEEPPSLPL</sequence>
<dbReference type="InterPro" id="IPR008775">
    <property type="entry name" value="Phytyl_CoA_dOase-like"/>
</dbReference>
<dbReference type="Gene3D" id="2.60.120.620">
    <property type="entry name" value="q2cbj1_9rhob like domain"/>
    <property type="match status" value="1"/>
</dbReference>
<dbReference type="GO" id="GO:0051213">
    <property type="term" value="F:dioxygenase activity"/>
    <property type="evidence" value="ECO:0007669"/>
    <property type="project" value="UniProtKB-KW"/>
</dbReference>
<keyword evidence="1" id="KW-0223">Dioxygenase</keyword>
<name>A0ABV3RB65_9SPHN</name>
<organism evidence="1 2">
    <name type="scientific">Novosphingobium rhizovicinum</name>
    <dbReference type="NCBI Taxonomy" id="3228928"/>
    <lineage>
        <taxon>Bacteria</taxon>
        <taxon>Pseudomonadati</taxon>
        <taxon>Pseudomonadota</taxon>
        <taxon>Alphaproteobacteria</taxon>
        <taxon>Sphingomonadales</taxon>
        <taxon>Sphingomonadaceae</taxon>
        <taxon>Novosphingobium</taxon>
    </lineage>
</organism>
<keyword evidence="1" id="KW-0560">Oxidoreductase</keyword>
<gene>
    <name evidence="1" type="ORF">ABUH87_09170</name>
</gene>
<dbReference type="Pfam" id="PF05721">
    <property type="entry name" value="PhyH"/>
    <property type="match status" value="1"/>
</dbReference>
<dbReference type="Proteomes" id="UP001556118">
    <property type="component" value="Unassembled WGS sequence"/>
</dbReference>
<dbReference type="EMBL" id="JBFNXR010000031">
    <property type="protein sequence ID" value="MEW9855338.1"/>
    <property type="molecule type" value="Genomic_DNA"/>
</dbReference>
<evidence type="ECO:0000313" key="2">
    <source>
        <dbReference type="Proteomes" id="UP001556118"/>
    </source>
</evidence>
<dbReference type="SUPFAM" id="SSF51197">
    <property type="entry name" value="Clavaminate synthase-like"/>
    <property type="match status" value="1"/>
</dbReference>
<reference evidence="1 2" key="1">
    <citation type="submission" date="2024-06" db="EMBL/GenBank/DDBJ databases">
        <title>Novosphingobium rhizovicinus M1R2S20.</title>
        <authorList>
            <person name="Sun J.-Q."/>
        </authorList>
    </citation>
    <scope>NUCLEOTIDE SEQUENCE [LARGE SCALE GENOMIC DNA]</scope>
    <source>
        <strain evidence="1 2">M1R2S20</strain>
    </source>
</reference>
<proteinExistence type="predicted"/>
<keyword evidence="2" id="KW-1185">Reference proteome</keyword>
<accession>A0ABV3RB65</accession>
<comment type="caution">
    <text evidence="1">The sequence shown here is derived from an EMBL/GenBank/DDBJ whole genome shotgun (WGS) entry which is preliminary data.</text>
</comment>
<dbReference type="RefSeq" id="WP_367772740.1">
    <property type="nucleotide sequence ID" value="NZ_JBFNXR010000031.1"/>
</dbReference>